<dbReference type="Pfam" id="PF00657">
    <property type="entry name" value="Lipase_GDSL"/>
    <property type="match status" value="1"/>
</dbReference>
<dbReference type="InterPro" id="IPR036514">
    <property type="entry name" value="SGNH_hydro_sf"/>
</dbReference>
<gene>
    <name evidence="3" type="ORF">OLEA9_A082655</name>
</gene>
<dbReference type="EMBL" id="CACTIH010007403">
    <property type="protein sequence ID" value="CAA3012512.1"/>
    <property type="molecule type" value="Genomic_DNA"/>
</dbReference>
<comment type="caution">
    <text evidence="3">The sequence shown here is derived from an EMBL/GenBank/DDBJ whole genome shotgun (WGS) entry which is preliminary data.</text>
</comment>
<keyword evidence="4" id="KW-1185">Reference proteome</keyword>
<dbReference type="PANTHER" id="PTHR45642:SF3">
    <property type="entry name" value="OS09G0540400 PROTEIN"/>
    <property type="match status" value="1"/>
</dbReference>
<name>A0A8S0U5A2_OLEEU</name>
<dbReference type="InterPro" id="IPR001087">
    <property type="entry name" value="GDSL"/>
</dbReference>
<organism evidence="3 4">
    <name type="scientific">Olea europaea subsp. europaea</name>
    <dbReference type="NCBI Taxonomy" id="158383"/>
    <lineage>
        <taxon>Eukaryota</taxon>
        <taxon>Viridiplantae</taxon>
        <taxon>Streptophyta</taxon>
        <taxon>Embryophyta</taxon>
        <taxon>Tracheophyta</taxon>
        <taxon>Spermatophyta</taxon>
        <taxon>Magnoliopsida</taxon>
        <taxon>eudicotyledons</taxon>
        <taxon>Gunneridae</taxon>
        <taxon>Pentapetalae</taxon>
        <taxon>asterids</taxon>
        <taxon>lamiids</taxon>
        <taxon>Lamiales</taxon>
        <taxon>Oleaceae</taxon>
        <taxon>Oleeae</taxon>
        <taxon>Olea</taxon>
    </lineage>
</organism>
<evidence type="ECO:0000313" key="3">
    <source>
        <dbReference type="EMBL" id="CAA3012512.1"/>
    </source>
</evidence>
<dbReference type="Proteomes" id="UP000594638">
    <property type="component" value="Unassembled WGS sequence"/>
</dbReference>
<reference evidence="3 4" key="1">
    <citation type="submission" date="2019-12" db="EMBL/GenBank/DDBJ databases">
        <authorList>
            <person name="Alioto T."/>
            <person name="Alioto T."/>
            <person name="Gomez Garrido J."/>
        </authorList>
    </citation>
    <scope>NUCLEOTIDE SEQUENCE [LARGE SCALE GENOMIC DNA]</scope>
</reference>
<dbReference type="SUPFAM" id="SSF52266">
    <property type="entry name" value="SGNH hydrolase"/>
    <property type="match status" value="1"/>
</dbReference>
<feature type="chain" id="PRO_5035803398" evidence="2">
    <location>
        <begin position="27"/>
        <end position="369"/>
    </location>
</feature>
<dbReference type="CDD" id="cd01837">
    <property type="entry name" value="SGNH_plant_lipase_like"/>
    <property type="match status" value="1"/>
</dbReference>
<accession>A0A8S0U5A2</accession>
<protein>
    <submittedName>
        <fullName evidence="3">GDSL esterase lipase At5g45960-like</fullName>
    </submittedName>
</protein>
<proteinExistence type="inferred from homology"/>
<dbReference type="PANTHER" id="PTHR45642">
    <property type="entry name" value="GDSL ESTERASE/LIPASE EXL3"/>
    <property type="match status" value="1"/>
</dbReference>
<dbReference type="AlphaFoldDB" id="A0A8S0U5A2"/>
<dbReference type="InterPro" id="IPR035669">
    <property type="entry name" value="SGNH_plant_lipase-like"/>
</dbReference>
<evidence type="ECO:0000313" key="4">
    <source>
        <dbReference type="Proteomes" id="UP000594638"/>
    </source>
</evidence>
<keyword evidence="2" id="KW-0732">Signal</keyword>
<dbReference type="GO" id="GO:0016788">
    <property type="term" value="F:hydrolase activity, acting on ester bonds"/>
    <property type="evidence" value="ECO:0007669"/>
    <property type="project" value="InterPro"/>
</dbReference>
<dbReference type="FunFam" id="3.40.50.1110:FF:000003">
    <property type="entry name" value="GDSL esterase/lipase APG"/>
    <property type="match status" value="1"/>
</dbReference>
<sequence length="369" mass="41198">MSSPFKPVLTLFTILQVLMCSNKAEAEARSLSKKTRPFNNSIPAVFVFGDSTVDSGNNNYWITPFKSNFPPYGMDFIDHIPTGRFSNGRLVTDFMVSYLGIKECVPPYLDPTLSLEELMTGVSFASANSGFDPLTPTLNSVISMQKQLEYFKEYKTRLELAIGKERTNNLINKAVFVISCGTNDFVITYYGSPFRRQMYTVSGYQQFLLQHVQQFLQDLLDQGARTIAFVGLPPMGCLPILITLNSGNALHNRGCIESLSVTAVDYNQKLQMKLKTMQSHVSGATIVYADIYKVMDEMTQNPSKFGFNIVHVGCCGSGYLEASILCNPASPVCSDASKYMFFDSVHPTEATYNYIFKSLRHAIDQIVKN</sequence>
<evidence type="ECO:0000256" key="2">
    <source>
        <dbReference type="SAM" id="SignalP"/>
    </source>
</evidence>
<dbReference type="Gramene" id="OE9A082655T1">
    <property type="protein sequence ID" value="OE9A082655C1"/>
    <property type="gene ID" value="OE9A082655"/>
</dbReference>
<dbReference type="Gene3D" id="3.40.50.1110">
    <property type="entry name" value="SGNH hydrolase"/>
    <property type="match status" value="1"/>
</dbReference>
<dbReference type="OrthoDB" id="1600564at2759"/>
<dbReference type="InterPro" id="IPR050592">
    <property type="entry name" value="GDSL_lipolytic_enzyme"/>
</dbReference>
<evidence type="ECO:0000256" key="1">
    <source>
        <dbReference type="ARBA" id="ARBA00008668"/>
    </source>
</evidence>
<comment type="similarity">
    <text evidence="1">Belongs to the 'GDSL' lipolytic enzyme family.</text>
</comment>
<feature type="signal peptide" evidence="2">
    <location>
        <begin position="1"/>
        <end position="26"/>
    </location>
</feature>